<feature type="transmembrane region" description="Helical" evidence="5">
    <location>
        <begin position="78"/>
        <end position="95"/>
    </location>
</feature>
<dbReference type="PANTHER" id="PTHR38480:SF1">
    <property type="entry name" value="SLR0254 PROTEIN"/>
    <property type="match status" value="1"/>
</dbReference>
<evidence type="ECO:0000313" key="8">
    <source>
        <dbReference type="Proteomes" id="UP001595955"/>
    </source>
</evidence>
<name>A0ABV9DBJ1_9MICO</name>
<dbReference type="RefSeq" id="WP_122823361.1">
    <property type="nucleotide sequence ID" value="NZ_CP033325.1"/>
</dbReference>
<evidence type="ECO:0000256" key="5">
    <source>
        <dbReference type="SAM" id="Phobius"/>
    </source>
</evidence>
<feature type="domain" description="RDD" evidence="6">
    <location>
        <begin position="38"/>
        <end position="164"/>
    </location>
</feature>
<evidence type="ECO:0000256" key="2">
    <source>
        <dbReference type="ARBA" id="ARBA00022692"/>
    </source>
</evidence>
<evidence type="ECO:0000256" key="3">
    <source>
        <dbReference type="ARBA" id="ARBA00022989"/>
    </source>
</evidence>
<gene>
    <name evidence="7" type="ORF">ACFO3F_12295</name>
</gene>
<dbReference type="PANTHER" id="PTHR38480">
    <property type="entry name" value="SLR0254 PROTEIN"/>
    <property type="match status" value="1"/>
</dbReference>
<evidence type="ECO:0000256" key="1">
    <source>
        <dbReference type="ARBA" id="ARBA00004141"/>
    </source>
</evidence>
<dbReference type="InterPro" id="IPR010432">
    <property type="entry name" value="RDD"/>
</dbReference>
<protein>
    <submittedName>
        <fullName evidence="7">RDD family protein</fullName>
    </submittedName>
</protein>
<proteinExistence type="predicted"/>
<dbReference type="EMBL" id="JBHSGF010000008">
    <property type="protein sequence ID" value="MFC4556031.1"/>
    <property type="molecule type" value="Genomic_DNA"/>
</dbReference>
<evidence type="ECO:0000256" key="4">
    <source>
        <dbReference type="ARBA" id="ARBA00023136"/>
    </source>
</evidence>
<dbReference type="Proteomes" id="UP001595955">
    <property type="component" value="Unassembled WGS sequence"/>
</dbReference>
<dbReference type="Pfam" id="PF06271">
    <property type="entry name" value="RDD"/>
    <property type="match status" value="1"/>
</dbReference>
<keyword evidence="2 5" id="KW-0812">Transmembrane</keyword>
<organism evidence="7 8">
    <name type="scientific">Georgenia faecalis</name>
    <dbReference type="NCBI Taxonomy" id="2483799"/>
    <lineage>
        <taxon>Bacteria</taxon>
        <taxon>Bacillati</taxon>
        <taxon>Actinomycetota</taxon>
        <taxon>Actinomycetes</taxon>
        <taxon>Micrococcales</taxon>
        <taxon>Bogoriellaceae</taxon>
        <taxon>Georgenia</taxon>
    </lineage>
</organism>
<sequence length="288" mass="30151">MLTGTAPTPGGSATAGTAGLPPDLIVTGEAVALEIRPASFLLRMLGGLLDAAVYVAVLIALVLALASSAGTNQARLQTLTIVSLVAVVIIVPTAVETLTRGRSLGKLATGVRIVRDDGGPIRFRHAFIRALTGFGELWLTVGSVAVVCALVNSRGKRVGDLLAGTYAARVRDDGRRPAPLVMPPELAAWAATADIRALPDGLALAARRFLDRTGSMEPGARRALGSQLAARIEPLVAPPPPWGTHPERFVAAVLVARRDREYAVGSAAQQRIDAETAELRRLPHEIPD</sequence>
<evidence type="ECO:0000313" key="7">
    <source>
        <dbReference type="EMBL" id="MFC4556031.1"/>
    </source>
</evidence>
<reference evidence="8" key="1">
    <citation type="journal article" date="2019" name="Int. J. Syst. Evol. Microbiol.">
        <title>The Global Catalogue of Microorganisms (GCM) 10K type strain sequencing project: providing services to taxonomists for standard genome sequencing and annotation.</title>
        <authorList>
            <consortium name="The Broad Institute Genomics Platform"/>
            <consortium name="The Broad Institute Genome Sequencing Center for Infectious Disease"/>
            <person name="Wu L."/>
            <person name="Ma J."/>
        </authorList>
    </citation>
    <scope>NUCLEOTIDE SEQUENCE [LARGE SCALE GENOMIC DNA]</scope>
    <source>
        <strain evidence="8">JCM 3369</strain>
    </source>
</reference>
<accession>A0ABV9DBJ1</accession>
<feature type="transmembrane region" description="Helical" evidence="5">
    <location>
        <begin position="40"/>
        <end position="66"/>
    </location>
</feature>
<comment type="caution">
    <text evidence="7">The sequence shown here is derived from an EMBL/GenBank/DDBJ whole genome shotgun (WGS) entry which is preliminary data.</text>
</comment>
<keyword evidence="4 5" id="KW-0472">Membrane</keyword>
<comment type="subcellular location">
    <subcellularLocation>
        <location evidence="1">Membrane</location>
        <topology evidence="1">Multi-pass membrane protein</topology>
    </subcellularLocation>
</comment>
<keyword evidence="8" id="KW-1185">Reference proteome</keyword>
<feature type="transmembrane region" description="Helical" evidence="5">
    <location>
        <begin position="126"/>
        <end position="151"/>
    </location>
</feature>
<evidence type="ECO:0000259" key="6">
    <source>
        <dbReference type="Pfam" id="PF06271"/>
    </source>
</evidence>
<keyword evidence="3 5" id="KW-1133">Transmembrane helix</keyword>